<keyword evidence="4 5" id="KW-0472">Membrane</keyword>
<proteinExistence type="predicted"/>
<dbReference type="GO" id="GO:0005886">
    <property type="term" value="C:plasma membrane"/>
    <property type="evidence" value="ECO:0007669"/>
    <property type="project" value="TreeGrafter"/>
</dbReference>
<feature type="transmembrane region" description="Helical" evidence="5">
    <location>
        <begin position="68"/>
        <end position="88"/>
    </location>
</feature>
<evidence type="ECO:0000256" key="3">
    <source>
        <dbReference type="ARBA" id="ARBA00022989"/>
    </source>
</evidence>
<name>A0AAV7JT94_9METZ</name>
<evidence type="ECO:0000313" key="8">
    <source>
        <dbReference type="Proteomes" id="UP001165289"/>
    </source>
</evidence>
<dbReference type="PROSITE" id="PS51380">
    <property type="entry name" value="EXS"/>
    <property type="match status" value="1"/>
</dbReference>
<dbReference type="GO" id="GO:0006817">
    <property type="term" value="P:phosphate ion transport"/>
    <property type="evidence" value="ECO:0007669"/>
    <property type="project" value="TreeGrafter"/>
</dbReference>
<evidence type="ECO:0000256" key="1">
    <source>
        <dbReference type="ARBA" id="ARBA00004141"/>
    </source>
</evidence>
<keyword evidence="7" id="KW-0675">Receptor</keyword>
<dbReference type="InterPro" id="IPR004342">
    <property type="entry name" value="EXS_C"/>
</dbReference>
<evidence type="ECO:0000313" key="7">
    <source>
        <dbReference type="EMBL" id="KAI6651590.1"/>
    </source>
</evidence>
<feature type="domain" description="EXS" evidence="6">
    <location>
        <begin position="183"/>
        <end position="378"/>
    </location>
</feature>
<feature type="transmembrane region" description="Helical" evidence="5">
    <location>
        <begin position="155"/>
        <end position="175"/>
    </location>
</feature>
<feature type="transmembrane region" description="Helical" evidence="5">
    <location>
        <begin position="20"/>
        <end position="39"/>
    </location>
</feature>
<reference evidence="7 8" key="1">
    <citation type="journal article" date="2023" name="BMC Biol.">
        <title>The compact genome of the sponge Oopsacas minuta (Hexactinellida) is lacking key metazoan core genes.</title>
        <authorList>
            <person name="Santini S."/>
            <person name="Schenkelaars Q."/>
            <person name="Jourda C."/>
            <person name="Duchesne M."/>
            <person name="Belahbib H."/>
            <person name="Rocher C."/>
            <person name="Selva M."/>
            <person name="Riesgo A."/>
            <person name="Vervoort M."/>
            <person name="Leys S.P."/>
            <person name="Kodjabachian L."/>
            <person name="Le Bivic A."/>
            <person name="Borchiellini C."/>
            <person name="Claverie J.M."/>
            <person name="Renard E."/>
        </authorList>
    </citation>
    <scope>NUCLEOTIDE SEQUENCE [LARGE SCALE GENOMIC DNA]</scope>
    <source>
        <strain evidence="7">SPO-2</strain>
    </source>
</reference>
<organism evidence="7 8">
    <name type="scientific">Oopsacas minuta</name>
    <dbReference type="NCBI Taxonomy" id="111878"/>
    <lineage>
        <taxon>Eukaryota</taxon>
        <taxon>Metazoa</taxon>
        <taxon>Porifera</taxon>
        <taxon>Hexactinellida</taxon>
        <taxon>Hexasterophora</taxon>
        <taxon>Lyssacinosida</taxon>
        <taxon>Leucopsacidae</taxon>
        <taxon>Oopsacas</taxon>
    </lineage>
</organism>
<dbReference type="GO" id="GO:0005794">
    <property type="term" value="C:Golgi apparatus"/>
    <property type="evidence" value="ECO:0007669"/>
    <property type="project" value="TreeGrafter"/>
</dbReference>
<evidence type="ECO:0000256" key="2">
    <source>
        <dbReference type="ARBA" id="ARBA00022692"/>
    </source>
</evidence>
<dbReference type="PANTHER" id="PTHR10783:SF103">
    <property type="entry name" value="SOLUTE CARRIER FAMILY 53 MEMBER 1"/>
    <property type="match status" value="1"/>
</dbReference>
<comment type="subcellular location">
    <subcellularLocation>
        <location evidence="1">Membrane</location>
        <topology evidence="1">Multi-pass membrane protein</topology>
    </subcellularLocation>
</comment>
<sequence>MLIGAIYFIPRYGFEHWKVAYSAFRPTFLLTLFMFFYAINTKAWVNYGVNHVLIFEYDPRNRLSVFQVFEVASIGLFIWSLAGVLYIVSPVLGIHQFIVPGILLLSFLALFSIPLPILFFRSRLWLIKKLIRIPLAPLFRVDFADFWLADQLNSLVTVLLDVEFYLCSVVVFLIGLTGNQLDGCGTHVYGVRPVIACMPAWFRFMQCLRRYRDTGRAFPHLVNAGKYSSSLFVVFFSTLSATVKDSSGQDTTGYLLTVVLWVAAGVVNTLYTTAWDLFMDWGLFEGRCSLRKERIYPYKILYILAAIEDGLLRCAWTLTLSVGQTNLFPQEIIAFPIAALEVFRRFVWNFFRLENEHLNNCGEFRVVRDISLKPLELR</sequence>
<dbReference type="AlphaFoldDB" id="A0AAV7JT94"/>
<protein>
    <submittedName>
        <fullName evidence="7">Xenotropic and polytropic retrovirus receptor 1-like</fullName>
    </submittedName>
</protein>
<evidence type="ECO:0000259" key="6">
    <source>
        <dbReference type="PROSITE" id="PS51380"/>
    </source>
</evidence>
<dbReference type="PANTHER" id="PTHR10783">
    <property type="entry name" value="XENOTROPIC AND POLYTROPIC RETROVIRUS RECEPTOR 1-RELATED"/>
    <property type="match status" value="1"/>
</dbReference>
<keyword evidence="3 5" id="KW-1133">Transmembrane helix</keyword>
<feature type="transmembrane region" description="Helical" evidence="5">
    <location>
        <begin position="187"/>
        <end position="204"/>
    </location>
</feature>
<dbReference type="GO" id="GO:0000822">
    <property type="term" value="F:inositol hexakisphosphate binding"/>
    <property type="evidence" value="ECO:0007669"/>
    <property type="project" value="TreeGrafter"/>
</dbReference>
<keyword evidence="2 5" id="KW-0812">Transmembrane</keyword>
<accession>A0AAV7JT94</accession>
<dbReference type="GO" id="GO:0016036">
    <property type="term" value="P:cellular response to phosphate starvation"/>
    <property type="evidence" value="ECO:0007669"/>
    <property type="project" value="TreeGrafter"/>
</dbReference>
<comment type="caution">
    <text evidence="7">The sequence shown here is derived from an EMBL/GenBank/DDBJ whole genome shotgun (WGS) entry which is preliminary data.</text>
</comment>
<gene>
    <name evidence="7" type="ORF">LOD99_4841</name>
</gene>
<dbReference type="EMBL" id="JAKMXF010000302">
    <property type="protein sequence ID" value="KAI6651590.1"/>
    <property type="molecule type" value="Genomic_DNA"/>
</dbReference>
<dbReference type="Proteomes" id="UP001165289">
    <property type="component" value="Unassembled WGS sequence"/>
</dbReference>
<feature type="transmembrane region" description="Helical" evidence="5">
    <location>
        <begin position="94"/>
        <end position="120"/>
    </location>
</feature>
<keyword evidence="8" id="KW-1185">Reference proteome</keyword>
<evidence type="ECO:0000256" key="4">
    <source>
        <dbReference type="ARBA" id="ARBA00023136"/>
    </source>
</evidence>
<dbReference type="Pfam" id="PF03124">
    <property type="entry name" value="EXS"/>
    <property type="match status" value="1"/>
</dbReference>
<evidence type="ECO:0000256" key="5">
    <source>
        <dbReference type="SAM" id="Phobius"/>
    </source>
</evidence>
<feature type="transmembrane region" description="Helical" evidence="5">
    <location>
        <begin position="255"/>
        <end position="279"/>
    </location>
</feature>